<feature type="region of interest" description="Disordered" evidence="1">
    <location>
        <begin position="607"/>
        <end position="631"/>
    </location>
</feature>
<evidence type="ECO:0000313" key="4">
    <source>
        <dbReference type="Proteomes" id="UP001595900"/>
    </source>
</evidence>
<dbReference type="PANTHER" id="PTHR30121">
    <property type="entry name" value="UNCHARACTERIZED PROTEIN YJGR-RELATED"/>
    <property type="match status" value="1"/>
</dbReference>
<evidence type="ECO:0000256" key="1">
    <source>
        <dbReference type="SAM" id="MobiDB-lite"/>
    </source>
</evidence>
<keyword evidence="2" id="KW-1133">Transmembrane helix</keyword>
<dbReference type="Proteomes" id="UP001595900">
    <property type="component" value="Unassembled WGS sequence"/>
</dbReference>
<keyword evidence="2" id="KW-0472">Membrane</keyword>
<reference evidence="4" key="1">
    <citation type="journal article" date="2019" name="Int. J. Syst. Evol. Microbiol.">
        <title>The Global Catalogue of Microorganisms (GCM) 10K type strain sequencing project: providing services to taxonomists for standard genome sequencing and annotation.</title>
        <authorList>
            <consortium name="The Broad Institute Genomics Platform"/>
            <consortium name="The Broad Institute Genome Sequencing Center for Infectious Disease"/>
            <person name="Wu L."/>
            <person name="Ma J."/>
        </authorList>
    </citation>
    <scope>NUCLEOTIDE SEQUENCE [LARGE SCALE GENOMIC DNA]</scope>
    <source>
        <strain evidence="4">CGMCC 1.10363</strain>
    </source>
</reference>
<evidence type="ECO:0000313" key="3">
    <source>
        <dbReference type="EMBL" id="MFC4245077.1"/>
    </source>
</evidence>
<protein>
    <recommendedName>
        <fullName evidence="5">AAA+ ATPase domain-containing protein</fullName>
    </recommendedName>
</protein>
<evidence type="ECO:0008006" key="5">
    <source>
        <dbReference type="Google" id="ProtNLM"/>
    </source>
</evidence>
<dbReference type="PANTHER" id="PTHR30121:SF6">
    <property type="entry name" value="SLR6007 PROTEIN"/>
    <property type="match status" value="1"/>
</dbReference>
<feature type="transmembrane region" description="Helical" evidence="2">
    <location>
        <begin position="122"/>
        <end position="141"/>
    </location>
</feature>
<feature type="region of interest" description="Disordered" evidence="1">
    <location>
        <begin position="697"/>
        <end position="716"/>
    </location>
</feature>
<keyword evidence="4" id="KW-1185">Reference proteome</keyword>
<feature type="transmembrane region" description="Helical" evidence="2">
    <location>
        <begin position="71"/>
        <end position="89"/>
    </location>
</feature>
<sequence length="759" mass="82365">MSSQQSYYDQQQYPPQSGSDATTEIVGGLLKVALLLVVFLIALPLLVPLIVWTFSGGIAATKLRYWTTPRWWWVVVTVGILMVVGVLAGEVAGLSRWITAGQAAAFFHRTPGTWAGQLWPTFWPAVVGNLLLGVALAPAAFSLKRRRIAAAAAQRHLPDVMTQERVERARRHAPDYVSARQLGVRVDTRTGQIIGASRSARTAPRPVAGGHAFGLVTRPLIRTLSERFYDFRRVRDWIDRRGRWMLFPKLAALRALLLAESGTGKTTLLESLIFCALEQGIPVVMIDAKGDPKDAREVVERTWQAGRTAVYDMPFNLFVGTAAEIRGKIVRLVGENTGEGRVYTRDLIGVLDAVQGKTPLKSIADLRDRIRNPGPHVRDDYDLQLVEHEFGKSGETRGTRVLDDVMSALRPIEPLVSENGWSYDSLPADLTIVPLRPGSDPAHAALGDMMLYDLRRFMGTRMQHGTTGTPLLVIVDEFAQLVTADSDPGDTAASLFETARSAGLGLVLAAQSVAGLSNDPARRQRALSSGAALLIGRTKDPDEVVGYAGTIMRQEASGGAYGEELRSARAQHSYALDPNDVRESWDGAFWIVQAGGMAQFRVMPPATRLSQTGGPTSTTAQPASVDAAPAGPSTLASYASTPAPIAEQAAPSALPLARSAEPAAAIVGLVIDLTEGEAGHWQAVAWPATRTEVLDDEQNPESAQFTTDAREPAVPAGRWSDEWTPGRFHVWGGDQHQLPVEWVDTLDQLLERAKARYQL</sequence>
<dbReference type="InterPro" id="IPR027417">
    <property type="entry name" value="P-loop_NTPase"/>
</dbReference>
<proteinExistence type="predicted"/>
<dbReference type="SUPFAM" id="SSF52540">
    <property type="entry name" value="P-loop containing nucleoside triphosphate hydrolases"/>
    <property type="match status" value="1"/>
</dbReference>
<dbReference type="InterPro" id="IPR051162">
    <property type="entry name" value="T4SS_component"/>
</dbReference>
<comment type="caution">
    <text evidence="3">The sequence shown here is derived from an EMBL/GenBank/DDBJ whole genome shotgun (WGS) entry which is preliminary data.</text>
</comment>
<dbReference type="Gene3D" id="3.40.50.300">
    <property type="entry name" value="P-loop containing nucleotide triphosphate hydrolases"/>
    <property type="match status" value="2"/>
</dbReference>
<keyword evidence="2" id="KW-0812">Transmembrane</keyword>
<name>A0ABV8Q9P2_9MICO</name>
<organism evidence="3 4">
    <name type="scientific">Gryllotalpicola reticulitermitis</name>
    <dbReference type="NCBI Taxonomy" id="1184153"/>
    <lineage>
        <taxon>Bacteria</taxon>
        <taxon>Bacillati</taxon>
        <taxon>Actinomycetota</taxon>
        <taxon>Actinomycetes</taxon>
        <taxon>Micrococcales</taxon>
        <taxon>Microbacteriaceae</taxon>
        <taxon>Gryllotalpicola</taxon>
    </lineage>
</organism>
<evidence type="ECO:0000256" key="2">
    <source>
        <dbReference type="SAM" id="Phobius"/>
    </source>
</evidence>
<dbReference type="EMBL" id="JBHSCN010000019">
    <property type="protein sequence ID" value="MFC4245077.1"/>
    <property type="molecule type" value="Genomic_DNA"/>
</dbReference>
<gene>
    <name evidence="3" type="ORF">ACFOYW_17045</name>
</gene>
<accession>A0ABV8Q9P2</accession>
<feature type="compositionally biased region" description="Polar residues" evidence="1">
    <location>
        <begin position="608"/>
        <end position="622"/>
    </location>
</feature>
<dbReference type="RefSeq" id="WP_390231774.1">
    <property type="nucleotide sequence ID" value="NZ_JBHSCN010000019.1"/>
</dbReference>
<feature type="transmembrane region" description="Helical" evidence="2">
    <location>
        <begin position="32"/>
        <end position="59"/>
    </location>
</feature>